<evidence type="ECO:0000256" key="3">
    <source>
        <dbReference type="ARBA" id="ARBA00023125"/>
    </source>
</evidence>
<dbReference type="Gene3D" id="3.90.220.20">
    <property type="entry name" value="DNA methylase specificity domains"/>
    <property type="match status" value="2"/>
</dbReference>
<evidence type="ECO:0000313" key="6">
    <source>
        <dbReference type="EMBL" id="GFH76868.1"/>
    </source>
</evidence>
<organism evidence="7 9">
    <name type="scientific">Streptomyces gougerotii</name>
    <dbReference type="NCBI Taxonomy" id="53448"/>
    <lineage>
        <taxon>Bacteria</taxon>
        <taxon>Bacillati</taxon>
        <taxon>Actinomycetota</taxon>
        <taxon>Actinomycetes</taxon>
        <taxon>Kitasatosporales</taxon>
        <taxon>Streptomycetaceae</taxon>
        <taxon>Streptomyces</taxon>
        <taxon>Streptomyces diastaticus group</taxon>
    </lineage>
</organism>
<dbReference type="RefSeq" id="WP_189400005.1">
    <property type="nucleotide sequence ID" value="NZ_BLLO01000014.1"/>
</dbReference>
<dbReference type="PANTHER" id="PTHR43140">
    <property type="entry name" value="TYPE-1 RESTRICTION ENZYME ECOKI SPECIFICITY PROTEIN"/>
    <property type="match status" value="1"/>
</dbReference>
<keyword evidence="2" id="KW-0680">Restriction system</keyword>
<dbReference type="CDD" id="cd17253">
    <property type="entry name" value="RMtype1_S_Eco933I-TRD2-CR2_like"/>
    <property type="match status" value="1"/>
</dbReference>
<dbReference type="GO" id="GO:0003677">
    <property type="term" value="F:DNA binding"/>
    <property type="evidence" value="ECO:0007669"/>
    <property type="project" value="UniProtKB-KW"/>
</dbReference>
<gene>
    <name evidence="7" type="ORF">GCM10010227_18700</name>
    <name evidence="6" type="ORF">Sgou_15380</name>
</gene>
<dbReference type="InterPro" id="IPR044946">
    <property type="entry name" value="Restrct_endonuc_typeI_TRD_sf"/>
</dbReference>
<dbReference type="InterPro" id="IPR000055">
    <property type="entry name" value="Restrct_endonuc_typeI_TRD"/>
</dbReference>
<feature type="domain" description="Type I restriction modification DNA specificity" evidence="5">
    <location>
        <begin position="73"/>
        <end position="178"/>
    </location>
</feature>
<dbReference type="Proteomes" id="UP000480804">
    <property type="component" value="Unassembled WGS sequence"/>
</dbReference>
<keyword evidence="3" id="KW-0238">DNA-binding</keyword>
<sequence length="454" mass="49418">MSTVLGVALPHHWSAAPLKHVTSVLSRGTAPNYVDAGPVRAISQASNQLAGIDWRRTRFHDYDGSFSGLRGRLQEGDVLVNSTGTGTLGRVGYFSEAPDGAPCMADSHVTLARAEPGLLDSRFLYYWLGSGTFQAYLQVVLAVGATNQTELNRDRLGEALTPLPPRGEQIRIAEFLDAETVRIDRLLGLREEQEARLEERRYASLSESLLPGTLDHSPGGSMYSWLPDASDDPPLVKLGYLCRIQNGLTVDGARNLAGDVVTRPYLRVANVQAGRLELDSVSEITVPRAVADRCTLRRGDVLMTEGGDLDKLGRGAVWGGEIPDCLHQNHVFVLRPDSAVLDARYLSLLTQTLHGRCYFESTGSKTTNLASTNSRKILSFPVPLPAIERQKELVAQVEEGARVIAEARALLRRQRALLAERRQALITAAVTGQFDVSTASGRNVTDVTDGVTRV</sequence>
<evidence type="ECO:0000313" key="7">
    <source>
        <dbReference type="EMBL" id="GGU65432.1"/>
    </source>
</evidence>
<evidence type="ECO:0000259" key="5">
    <source>
        <dbReference type="Pfam" id="PF01420"/>
    </source>
</evidence>
<dbReference type="SUPFAM" id="SSF116734">
    <property type="entry name" value="DNA methylase specificity domain"/>
    <property type="match status" value="2"/>
</dbReference>
<evidence type="ECO:0000256" key="4">
    <source>
        <dbReference type="ARBA" id="ARBA00038652"/>
    </source>
</evidence>
<dbReference type="EMBL" id="BLLO01000014">
    <property type="protein sequence ID" value="GFH76868.1"/>
    <property type="molecule type" value="Genomic_DNA"/>
</dbReference>
<dbReference type="GO" id="GO:0009307">
    <property type="term" value="P:DNA restriction-modification system"/>
    <property type="evidence" value="ECO:0007669"/>
    <property type="project" value="UniProtKB-KW"/>
</dbReference>
<dbReference type="EMBL" id="BMSC01000004">
    <property type="protein sequence ID" value="GGU65432.1"/>
    <property type="molecule type" value="Genomic_DNA"/>
</dbReference>
<dbReference type="GeneID" id="95068404"/>
<reference evidence="7" key="1">
    <citation type="journal article" date="2014" name="Int. J. Syst. Evol. Microbiol.">
        <title>Complete genome sequence of Corynebacterium casei LMG S-19264T (=DSM 44701T), isolated from a smear-ripened cheese.</title>
        <authorList>
            <consortium name="US DOE Joint Genome Institute (JGI-PGF)"/>
            <person name="Walter F."/>
            <person name="Albersmeier A."/>
            <person name="Kalinowski J."/>
            <person name="Ruckert C."/>
        </authorList>
    </citation>
    <scope>NUCLEOTIDE SEQUENCE</scope>
    <source>
        <strain evidence="7">JCM 4136</strain>
    </source>
</reference>
<dbReference type="Proteomes" id="UP000660975">
    <property type="component" value="Unassembled WGS sequence"/>
</dbReference>
<reference evidence="7" key="3">
    <citation type="submission" date="2020-09" db="EMBL/GenBank/DDBJ databases">
        <authorList>
            <person name="Sun Q."/>
            <person name="Ohkuma M."/>
        </authorList>
    </citation>
    <scope>NUCLEOTIDE SEQUENCE</scope>
    <source>
        <strain evidence="7">JCM 4136</strain>
    </source>
</reference>
<comment type="similarity">
    <text evidence="1">Belongs to the type-I restriction system S methylase family.</text>
</comment>
<keyword evidence="8" id="KW-1185">Reference proteome</keyword>
<evidence type="ECO:0000256" key="1">
    <source>
        <dbReference type="ARBA" id="ARBA00010923"/>
    </source>
</evidence>
<accession>A0A8H9HGJ0</accession>
<evidence type="ECO:0000313" key="8">
    <source>
        <dbReference type="Proteomes" id="UP000480804"/>
    </source>
</evidence>
<dbReference type="InterPro" id="IPR051212">
    <property type="entry name" value="Type-I_RE_S_subunit"/>
</dbReference>
<reference evidence="6 8" key="2">
    <citation type="submission" date="2020-02" db="EMBL/GenBank/DDBJ databases">
        <title>Whole genome shotgun sequence of Streptomyces gougerotii NBRC 13043.</title>
        <authorList>
            <person name="Ichikawa N."/>
            <person name="Komaki H."/>
            <person name="Tamura T."/>
        </authorList>
    </citation>
    <scope>NUCLEOTIDE SEQUENCE [LARGE SCALE GENOMIC DNA]</scope>
    <source>
        <strain evidence="6 8">NBRC 13043</strain>
    </source>
</reference>
<dbReference type="AlphaFoldDB" id="A0A8H9HGJ0"/>
<name>A0A8H9HGJ0_9ACTN</name>
<comment type="subunit">
    <text evidence="4">The methyltransferase is composed of M and S polypeptides.</text>
</comment>
<protein>
    <recommendedName>
        <fullName evidence="5">Type I restriction modification DNA specificity domain-containing protein</fullName>
    </recommendedName>
</protein>
<proteinExistence type="inferred from homology"/>
<comment type="caution">
    <text evidence="7">The sequence shown here is derived from an EMBL/GenBank/DDBJ whole genome shotgun (WGS) entry which is preliminary data.</text>
</comment>
<evidence type="ECO:0000256" key="2">
    <source>
        <dbReference type="ARBA" id="ARBA00022747"/>
    </source>
</evidence>
<dbReference type="PANTHER" id="PTHR43140:SF1">
    <property type="entry name" value="TYPE I RESTRICTION ENZYME ECOKI SPECIFICITY SUBUNIT"/>
    <property type="match status" value="1"/>
</dbReference>
<evidence type="ECO:0000313" key="9">
    <source>
        <dbReference type="Proteomes" id="UP000660975"/>
    </source>
</evidence>
<dbReference type="Pfam" id="PF01420">
    <property type="entry name" value="Methylase_S"/>
    <property type="match status" value="1"/>
</dbReference>